<protein>
    <submittedName>
        <fullName evidence="2">Uncharacterized protein</fullName>
    </submittedName>
</protein>
<organism evidence="2 3">
    <name type="scientific">Kingdonia uniflora</name>
    <dbReference type="NCBI Taxonomy" id="39325"/>
    <lineage>
        <taxon>Eukaryota</taxon>
        <taxon>Viridiplantae</taxon>
        <taxon>Streptophyta</taxon>
        <taxon>Embryophyta</taxon>
        <taxon>Tracheophyta</taxon>
        <taxon>Spermatophyta</taxon>
        <taxon>Magnoliopsida</taxon>
        <taxon>Ranunculales</taxon>
        <taxon>Circaeasteraceae</taxon>
        <taxon>Kingdonia</taxon>
    </lineage>
</organism>
<feature type="compositionally biased region" description="Polar residues" evidence="1">
    <location>
        <begin position="109"/>
        <end position="118"/>
    </location>
</feature>
<dbReference type="Proteomes" id="UP000541444">
    <property type="component" value="Unassembled WGS sequence"/>
</dbReference>
<evidence type="ECO:0000313" key="2">
    <source>
        <dbReference type="EMBL" id="KAF6165741.1"/>
    </source>
</evidence>
<feature type="compositionally biased region" description="Basic and acidic residues" evidence="1">
    <location>
        <begin position="73"/>
        <end position="82"/>
    </location>
</feature>
<dbReference type="EMBL" id="JACGCM010000816">
    <property type="protein sequence ID" value="KAF6165741.1"/>
    <property type="molecule type" value="Genomic_DNA"/>
</dbReference>
<evidence type="ECO:0000256" key="1">
    <source>
        <dbReference type="SAM" id="MobiDB-lite"/>
    </source>
</evidence>
<comment type="caution">
    <text evidence="2">The sequence shown here is derived from an EMBL/GenBank/DDBJ whole genome shotgun (WGS) entry which is preliminary data.</text>
</comment>
<name>A0A7J7NEU0_9MAGN</name>
<sequence>MKCGWNKLSPPYLVESLISKFKEMTEKTIIVYPNSSEVWDGKAWRCLMPPKGRGKLPTTRGRKIVPTTSLRKRLNEEQDDPSHPNYNNPPRVPAKIRKTRSTRVPLRDSSISGSFSRMSVTPEDESSSTSDSQGESAEDFRGKDAGTPETQSITDCFPYAEDKDLPSTGRKFS</sequence>
<proteinExistence type="predicted"/>
<feature type="region of interest" description="Disordered" evidence="1">
    <location>
        <begin position="50"/>
        <end position="173"/>
    </location>
</feature>
<accession>A0A7J7NEU0</accession>
<gene>
    <name evidence="2" type="ORF">GIB67_012638</name>
</gene>
<keyword evidence="3" id="KW-1185">Reference proteome</keyword>
<reference evidence="2 3" key="1">
    <citation type="journal article" date="2020" name="IScience">
        <title>Genome Sequencing of the Endangered Kingdonia uniflora (Circaeasteraceae, Ranunculales) Reveals Potential Mechanisms of Evolutionary Specialization.</title>
        <authorList>
            <person name="Sun Y."/>
            <person name="Deng T."/>
            <person name="Zhang A."/>
            <person name="Moore M.J."/>
            <person name="Landis J.B."/>
            <person name="Lin N."/>
            <person name="Zhang H."/>
            <person name="Zhang X."/>
            <person name="Huang J."/>
            <person name="Zhang X."/>
            <person name="Sun H."/>
            <person name="Wang H."/>
        </authorList>
    </citation>
    <scope>NUCLEOTIDE SEQUENCE [LARGE SCALE GENOMIC DNA]</scope>
    <source>
        <strain evidence="2">TB1705</strain>
        <tissue evidence="2">Leaf</tissue>
    </source>
</reference>
<dbReference type="AlphaFoldDB" id="A0A7J7NEU0"/>
<evidence type="ECO:0000313" key="3">
    <source>
        <dbReference type="Proteomes" id="UP000541444"/>
    </source>
</evidence>